<dbReference type="InterPro" id="IPR042128">
    <property type="entry name" value="NuoE_dom"/>
</dbReference>
<evidence type="ECO:0000256" key="3">
    <source>
        <dbReference type="ARBA" id="ARBA00022723"/>
    </source>
</evidence>
<evidence type="ECO:0000256" key="1">
    <source>
        <dbReference type="ARBA" id="ARBA00010643"/>
    </source>
</evidence>
<keyword evidence="4" id="KW-0408">Iron</keyword>
<dbReference type="GO" id="GO:0051537">
    <property type="term" value="F:2 iron, 2 sulfur cluster binding"/>
    <property type="evidence" value="ECO:0007669"/>
    <property type="project" value="UniProtKB-KW"/>
</dbReference>
<reference evidence="7" key="1">
    <citation type="submission" date="2018-05" db="EMBL/GenBank/DDBJ databases">
        <authorList>
            <person name="Lanie J.A."/>
            <person name="Ng W.-L."/>
            <person name="Kazmierczak K.M."/>
            <person name="Andrzejewski T.M."/>
            <person name="Davidsen T.M."/>
            <person name="Wayne K.J."/>
            <person name="Tettelin H."/>
            <person name="Glass J.I."/>
            <person name="Rusch D."/>
            <person name="Podicherti R."/>
            <person name="Tsui H.-C.T."/>
            <person name="Winkler M.E."/>
        </authorList>
    </citation>
    <scope>NUCLEOTIDE SEQUENCE</scope>
</reference>
<accession>A0A383BAT8</accession>
<evidence type="ECO:0000256" key="4">
    <source>
        <dbReference type="ARBA" id="ARBA00023004"/>
    </source>
</evidence>
<evidence type="ECO:0008006" key="8">
    <source>
        <dbReference type="Google" id="ProtNLM"/>
    </source>
</evidence>
<keyword evidence="2" id="KW-0001">2Fe-2S</keyword>
<sequence>MSEIPFRNPGWAGNVGEYDLTKEQVRGLDFVGVPPLEGGHPASSATYPYMLEEKNPDAPLFAGPYQTRFDKILTRYPTKQAALLPALNLAQEVRGHISPETMDRVAELLELSPAYVRGTATFYTMYNKRPVGRHLVQVCTNISCNLCGAEKVLEAFLKHIDSELGETSTDGAFTVIEAECLAGCGFPTCVQINSRYYEN</sequence>
<dbReference type="GO" id="GO:0046872">
    <property type="term" value="F:metal ion binding"/>
    <property type="evidence" value="ECO:0007669"/>
    <property type="project" value="UniProtKB-KW"/>
</dbReference>
<dbReference type="Pfam" id="PF01257">
    <property type="entry name" value="2Fe-2S_thioredx"/>
    <property type="match status" value="1"/>
</dbReference>
<dbReference type="PANTHER" id="PTHR10371:SF3">
    <property type="entry name" value="NADH DEHYDROGENASE [UBIQUINONE] FLAVOPROTEIN 2, MITOCHONDRIAL"/>
    <property type="match status" value="1"/>
</dbReference>
<organism evidence="7">
    <name type="scientific">marine metagenome</name>
    <dbReference type="NCBI Taxonomy" id="408172"/>
    <lineage>
        <taxon>unclassified sequences</taxon>
        <taxon>metagenomes</taxon>
        <taxon>ecological metagenomes</taxon>
    </lineage>
</organism>
<proteinExistence type="inferred from homology"/>
<evidence type="ECO:0000256" key="5">
    <source>
        <dbReference type="ARBA" id="ARBA00023014"/>
    </source>
</evidence>
<keyword evidence="3" id="KW-0479">Metal-binding</keyword>
<dbReference type="Gene3D" id="3.40.30.10">
    <property type="entry name" value="Glutaredoxin"/>
    <property type="match status" value="1"/>
</dbReference>
<comment type="similarity">
    <text evidence="1">Belongs to the complex I 24 kDa subunit family.</text>
</comment>
<dbReference type="AlphaFoldDB" id="A0A383BAT8"/>
<evidence type="ECO:0000313" key="7">
    <source>
        <dbReference type="EMBL" id="SVE16535.1"/>
    </source>
</evidence>
<protein>
    <recommendedName>
        <fullName evidence="8">NAD(P)H-dependent oxidoreductase subunit E</fullName>
    </recommendedName>
</protein>
<dbReference type="Gene3D" id="1.10.10.1590">
    <property type="entry name" value="NADH-quinone oxidoreductase subunit E"/>
    <property type="match status" value="1"/>
</dbReference>
<dbReference type="SUPFAM" id="SSF52833">
    <property type="entry name" value="Thioredoxin-like"/>
    <property type="match status" value="1"/>
</dbReference>
<dbReference type="InterPro" id="IPR041921">
    <property type="entry name" value="NuoE_N"/>
</dbReference>
<keyword evidence="5" id="KW-0411">Iron-sulfur</keyword>
<dbReference type="FunFam" id="1.10.10.1590:FF:000001">
    <property type="entry name" value="NADH-quinone oxidoreductase subunit E"/>
    <property type="match status" value="1"/>
</dbReference>
<evidence type="ECO:0000256" key="2">
    <source>
        <dbReference type="ARBA" id="ARBA00022714"/>
    </source>
</evidence>
<name>A0A383BAT8_9ZZZZ</name>
<dbReference type="PANTHER" id="PTHR10371">
    <property type="entry name" value="NADH DEHYDROGENASE UBIQUINONE FLAVOPROTEIN 2, MITOCHONDRIAL"/>
    <property type="match status" value="1"/>
</dbReference>
<dbReference type="CDD" id="cd03064">
    <property type="entry name" value="TRX_Fd_NuoE"/>
    <property type="match status" value="1"/>
</dbReference>
<dbReference type="EMBL" id="UINC01198540">
    <property type="protein sequence ID" value="SVE16535.1"/>
    <property type="molecule type" value="Genomic_DNA"/>
</dbReference>
<comment type="cofactor">
    <cofactor evidence="6">
        <name>[2Fe-2S] cluster</name>
        <dbReference type="ChEBI" id="CHEBI:190135"/>
    </cofactor>
</comment>
<dbReference type="InterPro" id="IPR036249">
    <property type="entry name" value="Thioredoxin-like_sf"/>
</dbReference>
<gene>
    <name evidence="7" type="ORF">METZ01_LOCUS469389</name>
</gene>
<dbReference type="GO" id="GO:0003954">
    <property type="term" value="F:NADH dehydrogenase activity"/>
    <property type="evidence" value="ECO:0007669"/>
    <property type="project" value="TreeGrafter"/>
</dbReference>
<feature type="non-terminal residue" evidence="7">
    <location>
        <position position="199"/>
    </location>
</feature>
<evidence type="ECO:0000256" key="6">
    <source>
        <dbReference type="ARBA" id="ARBA00034078"/>
    </source>
</evidence>